<reference evidence="10" key="1">
    <citation type="journal article" date="2013" name="Extremophiles">
        <title>Proteinivorax tanatarense gen. nov., sp. nov., an anaerobic, haloalkaliphilic, proteolytic bacterium isolated from a decaying algal bloom, and proposal of Proteinivoraceae fam. nov.</title>
        <authorList>
            <person name="Kevbrin V."/>
            <person name="Boltyanskaya Y."/>
            <person name="Zhilina T."/>
            <person name="Kolganova T."/>
            <person name="Lavrentjeva E."/>
            <person name="Kuznetsov B."/>
        </authorList>
    </citation>
    <scope>NUCLEOTIDE SEQUENCE</scope>
    <source>
        <strain evidence="10">Z-910T</strain>
    </source>
</reference>
<dbReference type="SUPFAM" id="SSF54523">
    <property type="entry name" value="Pili subunits"/>
    <property type="match status" value="1"/>
</dbReference>
<protein>
    <submittedName>
        <fullName evidence="10">GspH/FimT family protein</fullName>
    </submittedName>
</protein>
<dbReference type="InterPro" id="IPR045584">
    <property type="entry name" value="Pilin-like"/>
</dbReference>
<dbReference type="Pfam" id="PF12019">
    <property type="entry name" value="GspH"/>
    <property type="match status" value="1"/>
</dbReference>
<sequence length="154" mass="17357">MVKFKNNNSLGFTLLELLVVVSILGMTMLIATSFVLNVTDNTSLNLEIYAQKALADLQYAQQQAMSSGTAVFITFPSGCSESYIIHKRNNVIRTFELPHNLKMTNNFFSTMVIHRTGLSQQGGRIVIRDEYNNQAIILFDVIGGRLRLEMNYND</sequence>
<evidence type="ECO:0000256" key="7">
    <source>
        <dbReference type="ARBA" id="ARBA00023136"/>
    </source>
</evidence>
<reference evidence="10" key="2">
    <citation type="submission" date="2024-06" db="EMBL/GenBank/DDBJ databases">
        <authorList>
            <person name="Petrova K.O."/>
            <person name="Toshchakov S.V."/>
            <person name="Boltjanskaja Y.V."/>
            <person name="Kevbrin V."/>
        </authorList>
    </citation>
    <scope>NUCLEOTIDE SEQUENCE</scope>
    <source>
        <strain evidence="10">Z-910T</strain>
    </source>
</reference>
<name>A0AAU7VPJ3_9FIRM</name>
<keyword evidence="7 8" id="KW-0472">Membrane</keyword>
<evidence type="ECO:0000256" key="5">
    <source>
        <dbReference type="ARBA" id="ARBA00022692"/>
    </source>
</evidence>
<proteinExistence type="predicted"/>
<accession>A0AAU7VPJ3</accession>
<gene>
    <name evidence="10" type="ORF">PRVXT_000937</name>
</gene>
<dbReference type="Pfam" id="PF07963">
    <property type="entry name" value="N_methyl"/>
    <property type="match status" value="1"/>
</dbReference>
<keyword evidence="6 8" id="KW-1133">Transmembrane helix</keyword>
<evidence type="ECO:0000256" key="4">
    <source>
        <dbReference type="ARBA" id="ARBA00022519"/>
    </source>
</evidence>
<feature type="domain" description="General secretion pathway GspH" evidence="9">
    <location>
        <begin position="50"/>
        <end position="132"/>
    </location>
</feature>
<evidence type="ECO:0000256" key="2">
    <source>
        <dbReference type="ARBA" id="ARBA00022475"/>
    </source>
</evidence>
<dbReference type="InterPro" id="IPR012902">
    <property type="entry name" value="N_methyl_site"/>
</dbReference>
<dbReference type="PIRSF" id="PIRSF021292">
    <property type="entry name" value="Competence_ComGD"/>
    <property type="match status" value="1"/>
</dbReference>
<organism evidence="10">
    <name type="scientific">Proteinivorax tanatarense</name>
    <dbReference type="NCBI Taxonomy" id="1260629"/>
    <lineage>
        <taxon>Bacteria</taxon>
        <taxon>Bacillati</taxon>
        <taxon>Bacillota</taxon>
        <taxon>Clostridia</taxon>
        <taxon>Eubacteriales</taxon>
        <taxon>Proteinivoracaceae</taxon>
        <taxon>Proteinivorax</taxon>
    </lineage>
</organism>
<keyword evidence="4" id="KW-0997">Cell inner membrane</keyword>
<evidence type="ECO:0000313" key="10">
    <source>
        <dbReference type="EMBL" id="XBX75782.1"/>
    </source>
</evidence>
<evidence type="ECO:0000259" key="9">
    <source>
        <dbReference type="Pfam" id="PF12019"/>
    </source>
</evidence>
<dbReference type="AlphaFoldDB" id="A0AAU7VPJ3"/>
<comment type="subcellular location">
    <subcellularLocation>
        <location evidence="1">Cell inner membrane</location>
        <topology evidence="1">Single-pass membrane protein</topology>
    </subcellularLocation>
</comment>
<keyword evidence="5 8" id="KW-0812">Transmembrane</keyword>
<evidence type="ECO:0000256" key="8">
    <source>
        <dbReference type="SAM" id="Phobius"/>
    </source>
</evidence>
<evidence type="ECO:0000256" key="3">
    <source>
        <dbReference type="ARBA" id="ARBA00022481"/>
    </source>
</evidence>
<dbReference type="InterPro" id="IPR022346">
    <property type="entry name" value="T2SS_GspH"/>
</dbReference>
<dbReference type="EMBL" id="CP158367">
    <property type="protein sequence ID" value="XBX75782.1"/>
    <property type="molecule type" value="Genomic_DNA"/>
</dbReference>
<feature type="transmembrane region" description="Helical" evidence="8">
    <location>
        <begin position="12"/>
        <end position="36"/>
    </location>
</feature>
<evidence type="ECO:0000256" key="6">
    <source>
        <dbReference type="ARBA" id="ARBA00022989"/>
    </source>
</evidence>
<evidence type="ECO:0000256" key="1">
    <source>
        <dbReference type="ARBA" id="ARBA00004377"/>
    </source>
</evidence>
<dbReference type="GO" id="GO:0015628">
    <property type="term" value="P:protein secretion by the type II secretion system"/>
    <property type="evidence" value="ECO:0007669"/>
    <property type="project" value="InterPro"/>
</dbReference>
<dbReference type="GO" id="GO:0005886">
    <property type="term" value="C:plasma membrane"/>
    <property type="evidence" value="ECO:0007669"/>
    <property type="project" value="UniProtKB-SubCell"/>
</dbReference>
<dbReference type="InterPro" id="IPR016785">
    <property type="entry name" value="ComGD"/>
</dbReference>
<dbReference type="GO" id="GO:0030420">
    <property type="term" value="P:establishment of competence for transformation"/>
    <property type="evidence" value="ECO:0007669"/>
    <property type="project" value="InterPro"/>
</dbReference>
<dbReference type="NCBIfam" id="TIGR02532">
    <property type="entry name" value="IV_pilin_GFxxxE"/>
    <property type="match status" value="1"/>
</dbReference>
<keyword evidence="2" id="KW-1003">Cell membrane</keyword>
<keyword evidence="3" id="KW-0488">Methylation</keyword>
<dbReference type="RefSeq" id="WP_350344519.1">
    <property type="nucleotide sequence ID" value="NZ_CP158367.1"/>
</dbReference>
<dbReference type="GO" id="GO:0015627">
    <property type="term" value="C:type II protein secretion system complex"/>
    <property type="evidence" value="ECO:0007669"/>
    <property type="project" value="InterPro"/>
</dbReference>
<dbReference type="Gene3D" id="3.30.700.10">
    <property type="entry name" value="Glycoprotein, Type 4 Pilin"/>
    <property type="match status" value="1"/>
</dbReference>